<feature type="transmembrane region" description="Helical" evidence="1">
    <location>
        <begin position="43"/>
        <end position="62"/>
    </location>
</feature>
<evidence type="ECO:0000313" key="4">
    <source>
        <dbReference type="WBParaSite" id="TCONS_00013167.p1"/>
    </source>
</evidence>
<evidence type="ECO:0000313" key="2">
    <source>
        <dbReference type="Proteomes" id="UP000035681"/>
    </source>
</evidence>
<dbReference type="WBParaSite" id="TCONS_00013167.p1">
    <property type="protein sequence ID" value="TCONS_00013167.p1"/>
    <property type="gene ID" value="XLOC_008964"/>
</dbReference>
<keyword evidence="2" id="KW-1185">Reference proteome</keyword>
<dbReference type="Proteomes" id="UP000035681">
    <property type="component" value="Unplaced"/>
</dbReference>
<dbReference type="AlphaFoldDB" id="A0A0K0E6B4"/>
<protein>
    <submittedName>
        <fullName evidence="3">Cytochrome c oxidase assembly factor 3</fullName>
    </submittedName>
    <submittedName>
        <fullName evidence="4">Cytochrome c oxidase polypeptide VIIc</fullName>
    </submittedName>
</protein>
<keyword evidence="1" id="KW-0812">Transmembrane</keyword>
<keyword evidence="1" id="KW-0472">Membrane</keyword>
<proteinExistence type="predicted"/>
<dbReference type="WBParaSite" id="SSTP_0000504500.1">
    <property type="protein sequence ID" value="SSTP_0000504500.1"/>
    <property type="gene ID" value="SSTP_0000504500"/>
</dbReference>
<accession>A0A0K0E6B4</accession>
<organism evidence="3">
    <name type="scientific">Strongyloides stercoralis</name>
    <name type="common">Threadworm</name>
    <dbReference type="NCBI Taxonomy" id="6248"/>
    <lineage>
        <taxon>Eukaryota</taxon>
        <taxon>Metazoa</taxon>
        <taxon>Ecdysozoa</taxon>
        <taxon>Nematoda</taxon>
        <taxon>Chromadorea</taxon>
        <taxon>Rhabditida</taxon>
        <taxon>Tylenchina</taxon>
        <taxon>Panagrolaimomorpha</taxon>
        <taxon>Strongyloidoidea</taxon>
        <taxon>Strongyloididae</taxon>
        <taxon>Strongyloides</taxon>
    </lineage>
</organism>
<keyword evidence="1" id="KW-1133">Transmembrane helix</keyword>
<reference evidence="3" key="1">
    <citation type="submission" date="2015-08" db="UniProtKB">
        <authorList>
            <consortium name="WormBaseParasite"/>
        </authorList>
    </citation>
    <scope>IDENTIFICATION</scope>
</reference>
<evidence type="ECO:0000256" key="1">
    <source>
        <dbReference type="SAM" id="Phobius"/>
    </source>
</evidence>
<dbReference type="STRING" id="6248.A0A0K0E6B4"/>
<sequence>MFGRSLLSANLVRKSLTTSARRQVHKGGESTPPMRHVTNGQKFLFYLFVTGTFISYPSYVLYNMNNLRPHPENQLDSEVTEQLQARIAAKKEGTFKPFQ</sequence>
<name>A0A0K0E6B4_STRER</name>
<evidence type="ECO:0000313" key="3">
    <source>
        <dbReference type="WBParaSite" id="SSTP_0000504500.1"/>
    </source>
</evidence>